<dbReference type="KEGG" id="hyj:FHG12_06475"/>
<dbReference type="InterPro" id="IPR002347">
    <property type="entry name" value="SDR_fam"/>
</dbReference>
<evidence type="ECO:0000313" key="5">
    <source>
        <dbReference type="Proteomes" id="UP000305398"/>
    </source>
</evidence>
<dbReference type="PANTHER" id="PTHR43639:SF1">
    <property type="entry name" value="SHORT-CHAIN DEHYDROGENASE_REDUCTASE FAMILY PROTEIN"/>
    <property type="match status" value="1"/>
</dbReference>
<accession>A0A5B7ZX84</accession>
<protein>
    <submittedName>
        <fullName evidence="4">SDR family oxidoreductase</fullName>
    </submittedName>
</protein>
<evidence type="ECO:0000256" key="1">
    <source>
        <dbReference type="ARBA" id="ARBA00006484"/>
    </source>
</evidence>
<evidence type="ECO:0000256" key="2">
    <source>
        <dbReference type="ARBA" id="ARBA00023002"/>
    </source>
</evidence>
<reference evidence="4 5" key="1">
    <citation type="submission" date="2019-06" db="EMBL/GenBank/DDBJ databases">
        <authorList>
            <person name="Srinivasan S."/>
        </authorList>
    </citation>
    <scope>NUCLEOTIDE SEQUENCE [LARGE SCALE GENOMIC DNA]</scope>
    <source>
        <strain evidence="4 5">17J68-5</strain>
    </source>
</reference>
<dbReference type="PRINTS" id="PR00081">
    <property type="entry name" value="GDHRDH"/>
</dbReference>
<dbReference type="InterPro" id="IPR020904">
    <property type="entry name" value="Sc_DH/Rdtase_CS"/>
</dbReference>
<comment type="similarity">
    <text evidence="1">Belongs to the short-chain dehydrogenases/reductases (SDR) family.</text>
</comment>
<keyword evidence="5" id="KW-1185">Reference proteome</keyword>
<proteinExistence type="inferred from homology"/>
<sequence length="244" mass="26061">MEKRFQDKICLVTGATSGIGRATAIRLAQEGGRVAVLGRNEQEGQEVLATIEAAGGEAIFLDTDLADDAQLAAAVQQTLDKWQRIDVLINDAAMMTFKPIVDLDPKDWDKLMNVNIRALFRLCQLSLPHMQDGRIVAVSSVHAHETTANVVPYAASKGAMEAFVRGLSQEIPHSKARINAVAPGAVDTPMLWDNPNVKSGAEKVTGQVGTPEDLAAAICFLASDEAKFINGTTLVVDGGRLDAL</sequence>
<name>A0A5B7ZX84_9BACT</name>
<dbReference type="CDD" id="cd05233">
    <property type="entry name" value="SDR_c"/>
    <property type="match status" value="1"/>
</dbReference>
<organism evidence="4 5">
    <name type="scientific">Hymenobacter jejuensis</name>
    <dbReference type="NCBI Taxonomy" id="2502781"/>
    <lineage>
        <taxon>Bacteria</taxon>
        <taxon>Pseudomonadati</taxon>
        <taxon>Bacteroidota</taxon>
        <taxon>Cytophagia</taxon>
        <taxon>Cytophagales</taxon>
        <taxon>Hymenobacteraceae</taxon>
        <taxon>Hymenobacter</taxon>
    </lineage>
</organism>
<evidence type="ECO:0000259" key="3">
    <source>
        <dbReference type="SMART" id="SM00822"/>
    </source>
</evidence>
<dbReference type="InterPro" id="IPR036291">
    <property type="entry name" value="NAD(P)-bd_dom_sf"/>
</dbReference>
<dbReference type="RefSeq" id="WP_139514951.1">
    <property type="nucleotide sequence ID" value="NZ_CP040896.1"/>
</dbReference>
<dbReference type="PROSITE" id="PS00061">
    <property type="entry name" value="ADH_SHORT"/>
    <property type="match status" value="1"/>
</dbReference>
<dbReference type="OrthoDB" id="9804104at2"/>
<dbReference type="SMART" id="SM00822">
    <property type="entry name" value="PKS_KR"/>
    <property type="match status" value="1"/>
</dbReference>
<dbReference type="Pfam" id="PF13561">
    <property type="entry name" value="adh_short_C2"/>
    <property type="match status" value="1"/>
</dbReference>
<keyword evidence="2" id="KW-0560">Oxidoreductase</keyword>
<dbReference type="GO" id="GO:0016491">
    <property type="term" value="F:oxidoreductase activity"/>
    <property type="evidence" value="ECO:0007669"/>
    <property type="project" value="UniProtKB-KW"/>
</dbReference>
<dbReference type="Proteomes" id="UP000305398">
    <property type="component" value="Chromosome"/>
</dbReference>
<evidence type="ECO:0000313" key="4">
    <source>
        <dbReference type="EMBL" id="QDA59771.1"/>
    </source>
</evidence>
<dbReference type="SUPFAM" id="SSF51735">
    <property type="entry name" value="NAD(P)-binding Rossmann-fold domains"/>
    <property type="match status" value="1"/>
</dbReference>
<dbReference type="PRINTS" id="PR00080">
    <property type="entry name" value="SDRFAMILY"/>
</dbReference>
<gene>
    <name evidence="4" type="ORF">FHG12_06475</name>
</gene>
<dbReference type="Gene3D" id="3.40.50.720">
    <property type="entry name" value="NAD(P)-binding Rossmann-like Domain"/>
    <property type="match status" value="1"/>
</dbReference>
<dbReference type="EMBL" id="CP040896">
    <property type="protein sequence ID" value="QDA59771.1"/>
    <property type="molecule type" value="Genomic_DNA"/>
</dbReference>
<feature type="domain" description="Ketoreductase" evidence="3">
    <location>
        <begin position="8"/>
        <end position="186"/>
    </location>
</feature>
<dbReference type="PANTHER" id="PTHR43639">
    <property type="entry name" value="OXIDOREDUCTASE, SHORT-CHAIN DEHYDROGENASE/REDUCTASE FAMILY (AFU_ORTHOLOGUE AFUA_5G02870)"/>
    <property type="match status" value="1"/>
</dbReference>
<dbReference type="FunFam" id="3.40.50.720:FF:000084">
    <property type="entry name" value="Short-chain dehydrogenase reductase"/>
    <property type="match status" value="1"/>
</dbReference>
<dbReference type="AlphaFoldDB" id="A0A5B7ZX84"/>
<dbReference type="InterPro" id="IPR057326">
    <property type="entry name" value="KR_dom"/>
</dbReference>